<dbReference type="Proteomes" id="UP000267606">
    <property type="component" value="Unassembled WGS sequence"/>
</dbReference>
<accession>A0A183H7C0</accession>
<dbReference type="EMBL" id="UZAJ01002244">
    <property type="protein sequence ID" value="VDO36307.1"/>
    <property type="molecule type" value="Genomic_DNA"/>
</dbReference>
<dbReference type="STRING" id="387005.A0A183H7C0"/>
<keyword evidence="4" id="KW-0808">Transferase</keyword>
<evidence type="ECO:0000256" key="2">
    <source>
        <dbReference type="ARBA" id="ARBA00008661"/>
    </source>
</evidence>
<dbReference type="AlphaFoldDB" id="A0A183H7C0"/>
<dbReference type="EC" id="2.4.1.-" evidence="10"/>
<comment type="similarity">
    <text evidence="2 10">Belongs to the glycosyltransferase 31 family.</text>
</comment>
<gene>
    <name evidence="11" type="ORF">OFLC_LOCUS3382</name>
</gene>
<evidence type="ECO:0000256" key="4">
    <source>
        <dbReference type="ARBA" id="ARBA00022679"/>
    </source>
</evidence>
<evidence type="ECO:0000256" key="1">
    <source>
        <dbReference type="ARBA" id="ARBA00004323"/>
    </source>
</evidence>
<evidence type="ECO:0000313" key="12">
    <source>
        <dbReference type="Proteomes" id="UP000267606"/>
    </source>
</evidence>
<organism evidence="13">
    <name type="scientific">Onchocerca flexuosa</name>
    <dbReference type="NCBI Taxonomy" id="387005"/>
    <lineage>
        <taxon>Eukaryota</taxon>
        <taxon>Metazoa</taxon>
        <taxon>Ecdysozoa</taxon>
        <taxon>Nematoda</taxon>
        <taxon>Chromadorea</taxon>
        <taxon>Rhabditida</taxon>
        <taxon>Spirurina</taxon>
        <taxon>Spiruromorpha</taxon>
        <taxon>Filarioidea</taxon>
        <taxon>Onchocercidae</taxon>
        <taxon>Onchocerca</taxon>
    </lineage>
</organism>
<dbReference type="GO" id="GO:0000139">
    <property type="term" value="C:Golgi membrane"/>
    <property type="evidence" value="ECO:0007669"/>
    <property type="project" value="UniProtKB-SubCell"/>
</dbReference>
<dbReference type="GO" id="GO:0006493">
    <property type="term" value="P:protein O-linked glycosylation"/>
    <property type="evidence" value="ECO:0007669"/>
    <property type="project" value="TreeGrafter"/>
</dbReference>
<dbReference type="InterPro" id="IPR002659">
    <property type="entry name" value="Glyco_trans_31"/>
</dbReference>
<dbReference type="Pfam" id="PF01762">
    <property type="entry name" value="Galactosyl_T"/>
    <property type="match status" value="1"/>
</dbReference>
<comment type="subcellular location">
    <subcellularLocation>
        <location evidence="1 10">Golgi apparatus membrane</location>
        <topology evidence="1 10">Single-pass type II membrane protein</topology>
    </subcellularLocation>
</comment>
<reference evidence="11 12" key="2">
    <citation type="submission" date="2018-11" db="EMBL/GenBank/DDBJ databases">
        <authorList>
            <consortium name="Pathogen Informatics"/>
        </authorList>
    </citation>
    <scope>NUCLEOTIDE SEQUENCE [LARGE SCALE GENOMIC DNA]</scope>
</reference>
<keyword evidence="6" id="KW-0735">Signal-anchor</keyword>
<evidence type="ECO:0000256" key="8">
    <source>
        <dbReference type="ARBA" id="ARBA00023034"/>
    </source>
</evidence>
<evidence type="ECO:0000256" key="6">
    <source>
        <dbReference type="ARBA" id="ARBA00022968"/>
    </source>
</evidence>
<dbReference type="PANTHER" id="PTHR11214">
    <property type="entry name" value="BETA-1,3-N-ACETYLGLUCOSAMINYLTRANSFERASE"/>
    <property type="match status" value="1"/>
</dbReference>
<dbReference type="WBParaSite" id="OFLC_0000338101-mRNA-1">
    <property type="protein sequence ID" value="OFLC_0000338101-mRNA-1"/>
    <property type="gene ID" value="OFLC_0000338101"/>
</dbReference>
<reference evidence="13" key="1">
    <citation type="submission" date="2016-06" db="UniProtKB">
        <authorList>
            <consortium name="WormBaseParasite"/>
        </authorList>
    </citation>
    <scope>IDENTIFICATION</scope>
</reference>
<keyword evidence="12" id="KW-1185">Reference proteome</keyword>
<dbReference type="PANTHER" id="PTHR11214:SF3">
    <property type="entry name" value="BETA-1,3-GALACTOSYLTRANSFERASE 6"/>
    <property type="match status" value="1"/>
</dbReference>
<sequence>MWLRFIDKYCPKVYYIMKLDDDVVGNISQMLHFMNERVKTVSLLESQKQCRVIHHRRLSREKTNKYVTKDELSSEYYSDHCVGMTIIFTGDLPGVLLRRPQKKDITGFGIDDYFITGILVKKAEAHSVDLKRKIGVYMWEGSEEALVNGDIFFRTLSNISHSLQLW</sequence>
<evidence type="ECO:0000256" key="9">
    <source>
        <dbReference type="ARBA" id="ARBA00023136"/>
    </source>
</evidence>
<proteinExistence type="inferred from homology"/>
<protein>
    <recommendedName>
        <fullName evidence="10">Hexosyltransferase</fullName>
        <ecNumber evidence="10">2.4.1.-</ecNumber>
    </recommendedName>
</protein>
<keyword evidence="9" id="KW-0472">Membrane</keyword>
<dbReference type="GO" id="GO:0016758">
    <property type="term" value="F:hexosyltransferase activity"/>
    <property type="evidence" value="ECO:0007669"/>
    <property type="project" value="InterPro"/>
</dbReference>
<keyword evidence="5" id="KW-0812">Transmembrane</keyword>
<keyword evidence="8 10" id="KW-0333">Golgi apparatus</keyword>
<name>A0A183H7C0_9BILA</name>
<keyword evidence="7" id="KW-1133">Transmembrane helix</keyword>
<evidence type="ECO:0000256" key="3">
    <source>
        <dbReference type="ARBA" id="ARBA00022676"/>
    </source>
</evidence>
<evidence type="ECO:0000256" key="10">
    <source>
        <dbReference type="RuleBase" id="RU363063"/>
    </source>
</evidence>
<keyword evidence="3 10" id="KW-0328">Glycosyltransferase</keyword>
<evidence type="ECO:0000313" key="13">
    <source>
        <dbReference type="WBParaSite" id="OFLC_0000338101-mRNA-1"/>
    </source>
</evidence>
<evidence type="ECO:0000313" key="11">
    <source>
        <dbReference type="EMBL" id="VDO36307.1"/>
    </source>
</evidence>
<evidence type="ECO:0000256" key="7">
    <source>
        <dbReference type="ARBA" id="ARBA00022989"/>
    </source>
</evidence>
<evidence type="ECO:0000256" key="5">
    <source>
        <dbReference type="ARBA" id="ARBA00022692"/>
    </source>
</evidence>